<comment type="caution">
    <text evidence="1">The sequence shown here is derived from an EMBL/GenBank/DDBJ whole genome shotgun (WGS) entry which is preliminary data.</text>
</comment>
<accession>A0A0L8L578</accession>
<gene>
    <name evidence="1" type="ORF">ADK37_23290</name>
</gene>
<dbReference type="EMBL" id="LGUS01000174">
    <property type="protein sequence ID" value="KOG33307.1"/>
    <property type="molecule type" value="Genomic_DNA"/>
</dbReference>
<dbReference type="RefSeq" id="WP_030040185.1">
    <property type="nucleotide sequence ID" value="NZ_KL575597.1"/>
</dbReference>
<keyword evidence="2" id="KW-1185">Reference proteome</keyword>
<proteinExistence type="predicted"/>
<evidence type="ECO:0000313" key="1">
    <source>
        <dbReference type="EMBL" id="KOG33307.1"/>
    </source>
</evidence>
<sequence length="65" mass="6871">MSLTLITSAPSSDAAYREGLIRRYLAARDRFAELALLAEAARYDKANPGASLTDELLGASLGDVA</sequence>
<organism evidence="1 2">
    <name type="scientific">Streptomyces resistomycificus</name>
    <dbReference type="NCBI Taxonomy" id="67356"/>
    <lineage>
        <taxon>Bacteria</taxon>
        <taxon>Bacillati</taxon>
        <taxon>Actinomycetota</taxon>
        <taxon>Actinomycetes</taxon>
        <taxon>Kitasatosporales</taxon>
        <taxon>Streptomycetaceae</taxon>
        <taxon>Streptomyces</taxon>
        <taxon>Streptomyces aurantiacus group</taxon>
    </lineage>
</organism>
<protein>
    <submittedName>
        <fullName evidence="1">Uncharacterized protein</fullName>
    </submittedName>
</protein>
<reference evidence="2" key="1">
    <citation type="submission" date="2015-07" db="EMBL/GenBank/DDBJ databases">
        <authorList>
            <person name="Ju K.-S."/>
            <person name="Doroghazi J.R."/>
            <person name="Metcalf W.W."/>
        </authorList>
    </citation>
    <scope>NUCLEOTIDE SEQUENCE [LARGE SCALE GENOMIC DNA]</scope>
    <source>
        <strain evidence="2">NRRL 2290</strain>
    </source>
</reference>
<name>A0A0L8L578_9ACTN</name>
<dbReference type="Proteomes" id="UP000037251">
    <property type="component" value="Unassembled WGS sequence"/>
</dbReference>
<dbReference type="PATRIC" id="fig|67356.5.peg.4960"/>
<evidence type="ECO:0000313" key="2">
    <source>
        <dbReference type="Proteomes" id="UP000037251"/>
    </source>
</evidence>
<dbReference type="AlphaFoldDB" id="A0A0L8L578"/>
<dbReference type="STRING" id="67356.AQJ84_11225"/>